<sequence length="227" mass="25523">MGSWASLVTALLIAGWACTPGEALSWRLFAGRYGLEAVSSRHGTEDNKAAVDWKLYDSQGNVVHEEDGMTSIDVTVPGIGGPEPWRACFKVSRRHLLRPSVIVEISYFTVNSPQLVGTHFEWQRPAPKGSAPVDVAKVNPAELGTAEQVESLSEGLQRLDYYIHNVTNEQRYLSRRTDRHMQTVRSTHTRALWYYMALYLVIIAASFSQVVGVRMMFRSRRQQGLII</sequence>
<evidence type="ECO:0000313" key="11">
    <source>
        <dbReference type="Proteomes" id="UP001255856"/>
    </source>
</evidence>
<dbReference type="Proteomes" id="UP001255856">
    <property type="component" value="Unassembled WGS sequence"/>
</dbReference>
<evidence type="ECO:0000256" key="8">
    <source>
        <dbReference type="SAM" id="SignalP"/>
    </source>
</evidence>
<keyword evidence="4 8" id="KW-0732">Signal</keyword>
<dbReference type="SMART" id="SM01190">
    <property type="entry name" value="EMP24_GP25L"/>
    <property type="match status" value="1"/>
</dbReference>
<evidence type="ECO:0000256" key="5">
    <source>
        <dbReference type="ARBA" id="ARBA00022989"/>
    </source>
</evidence>
<dbReference type="InterPro" id="IPR015720">
    <property type="entry name" value="Emp24-like"/>
</dbReference>
<name>A0AAD9MNM3_PROWI</name>
<dbReference type="Pfam" id="PF01105">
    <property type="entry name" value="EMP24_GP25L"/>
    <property type="match status" value="1"/>
</dbReference>
<dbReference type="EMBL" id="JASFZW010000003">
    <property type="protein sequence ID" value="KAK2079096.1"/>
    <property type="molecule type" value="Genomic_DNA"/>
</dbReference>
<evidence type="ECO:0000256" key="4">
    <source>
        <dbReference type="ARBA" id="ARBA00022729"/>
    </source>
</evidence>
<dbReference type="AlphaFoldDB" id="A0AAD9MNM3"/>
<accession>A0AAD9MNM3</accession>
<feature type="domain" description="GOLD" evidence="9">
    <location>
        <begin position="23"/>
        <end position="218"/>
    </location>
</feature>
<dbReference type="GO" id="GO:0016020">
    <property type="term" value="C:membrane"/>
    <property type="evidence" value="ECO:0007669"/>
    <property type="project" value="UniProtKB-SubCell"/>
</dbReference>
<evidence type="ECO:0000259" key="9">
    <source>
        <dbReference type="SMART" id="SM01190"/>
    </source>
</evidence>
<evidence type="ECO:0000256" key="6">
    <source>
        <dbReference type="ARBA" id="ARBA00023136"/>
    </source>
</evidence>
<proteinExistence type="inferred from homology"/>
<evidence type="ECO:0000256" key="3">
    <source>
        <dbReference type="ARBA" id="ARBA00022692"/>
    </source>
</evidence>
<feature type="chain" id="PRO_5042136334" description="GOLD domain-containing protein" evidence="8">
    <location>
        <begin position="24"/>
        <end position="227"/>
    </location>
</feature>
<reference evidence="10" key="1">
    <citation type="submission" date="2021-01" db="EMBL/GenBank/DDBJ databases">
        <authorList>
            <person name="Eckstrom K.M.E."/>
        </authorList>
    </citation>
    <scope>NUCLEOTIDE SEQUENCE</scope>
    <source>
        <strain evidence="10">UVCC 0001</strain>
    </source>
</reference>
<comment type="similarity">
    <text evidence="2">Belongs to the EMP24/GP25L family.</text>
</comment>
<keyword evidence="11" id="KW-1185">Reference proteome</keyword>
<feature type="transmembrane region" description="Helical" evidence="7">
    <location>
        <begin position="192"/>
        <end position="213"/>
    </location>
</feature>
<dbReference type="InterPro" id="IPR009038">
    <property type="entry name" value="GOLD_dom"/>
</dbReference>
<evidence type="ECO:0000256" key="7">
    <source>
        <dbReference type="SAM" id="Phobius"/>
    </source>
</evidence>
<organism evidence="10 11">
    <name type="scientific">Prototheca wickerhamii</name>
    <dbReference type="NCBI Taxonomy" id="3111"/>
    <lineage>
        <taxon>Eukaryota</taxon>
        <taxon>Viridiplantae</taxon>
        <taxon>Chlorophyta</taxon>
        <taxon>core chlorophytes</taxon>
        <taxon>Trebouxiophyceae</taxon>
        <taxon>Chlorellales</taxon>
        <taxon>Chlorellaceae</taxon>
        <taxon>Prototheca</taxon>
    </lineage>
</organism>
<evidence type="ECO:0000313" key="10">
    <source>
        <dbReference type="EMBL" id="KAK2079096.1"/>
    </source>
</evidence>
<dbReference type="PANTHER" id="PTHR22811">
    <property type="entry name" value="TRANSMEMBRANE EMP24 DOMAIN-CONTAINING PROTEIN"/>
    <property type="match status" value="1"/>
</dbReference>
<comment type="caution">
    <text evidence="10">The sequence shown here is derived from an EMBL/GenBank/DDBJ whole genome shotgun (WGS) entry which is preliminary data.</text>
</comment>
<gene>
    <name evidence="10" type="ORF">QBZ16_002786</name>
</gene>
<evidence type="ECO:0000256" key="2">
    <source>
        <dbReference type="ARBA" id="ARBA00007104"/>
    </source>
</evidence>
<evidence type="ECO:0000256" key="1">
    <source>
        <dbReference type="ARBA" id="ARBA00004479"/>
    </source>
</evidence>
<keyword evidence="3 7" id="KW-0812">Transmembrane</keyword>
<protein>
    <recommendedName>
        <fullName evidence="9">GOLD domain-containing protein</fullName>
    </recommendedName>
</protein>
<keyword evidence="5 7" id="KW-1133">Transmembrane helix</keyword>
<feature type="signal peptide" evidence="8">
    <location>
        <begin position="1"/>
        <end position="23"/>
    </location>
</feature>
<keyword evidence="6 7" id="KW-0472">Membrane</keyword>
<comment type="subcellular location">
    <subcellularLocation>
        <location evidence="1">Membrane</location>
        <topology evidence="1">Single-pass type I membrane protein</topology>
    </subcellularLocation>
</comment>